<accession>A0A518JPG4</accession>
<reference evidence="2 3" key="1">
    <citation type="submission" date="2019-02" db="EMBL/GenBank/DDBJ databases">
        <title>Deep-cultivation of Planctomycetes and their phenomic and genomic characterization uncovers novel biology.</title>
        <authorList>
            <person name="Wiegand S."/>
            <person name="Jogler M."/>
            <person name="Boedeker C."/>
            <person name="Pinto D."/>
            <person name="Vollmers J."/>
            <person name="Rivas-Marin E."/>
            <person name="Kohn T."/>
            <person name="Peeters S.H."/>
            <person name="Heuer A."/>
            <person name="Rast P."/>
            <person name="Oberbeckmann S."/>
            <person name="Bunk B."/>
            <person name="Jeske O."/>
            <person name="Meyerdierks A."/>
            <person name="Storesund J.E."/>
            <person name="Kallscheuer N."/>
            <person name="Luecker S."/>
            <person name="Lage O.M."/>
            <person name="Pohl T."/>
            <person name="Merkel B.J."/>
            <person name="Hornburger P."/>
            <person name="Mueller R.-W."/>
            <person name="Bruemmer F."/>
            <person name="Labrenz M."/>
            <person name="Spormann A.M."/>
            <person name="Op den Camp H."/>
            <person name="Overmann J."/>
            <person name="Amann R."/>
            <person name="Jetten M.S.M."/>
            <person name="Mascher T."/>
            <person name="Medema M.H."/>
            <person name="Devos D.P."/>
            <person name="Kaster A.-K."/>
            <person name="Ovreas L."/>
            <person name="Rohde M."/>
            <person name="Galperin M.Y."/>
            <person name="Jogler C."/>
        </authorList>
    </citation>
    <scope>NUCLEOTIDE SEQUENCE [LARGE SCALE GENOMIC DNA]</scope>
    <source>
        <strain evidence="2 3">Poly24</strain>
    </source>
</reference>
<keyword evidence="3" id="KW-1185">Reference proteome</keyword>
<dbReference type="Proteomes" id="UP000315082">
    <property type="component" value="Chromosome"/>
</dbReference>
<name>A0A518JPG4_9BACT</name>
<evidence type="ECO:0000313" key="2">
    <source>
        <dbReference type="EMBL" id="QDV67423.1"/>
    </source>
</evidence>
<dbReference type="GO" id="GO:0016740">
    <property type="term" value="F:transferase activity"/>
    <property type="evidence" value="ECO:0007669"/>
    <property type="project" value="UniProtKB-KW"/>
</dbReference>
<feature type="signal peptide" evidence="1">
    <location>
        <begin position="1"/>
        <end position="16"/>
    </location>
</feature>
<feature type="chain" id="PRO_5022129384" evidence="1">
    <location>
        <begin position="17"/>
        <end position="66"/>
    </location>
</feature>
<evidence type="ECO:0000256" key="1">
    <source>
        <dbReference type="SAM" id="SignalP"/>
    </source>
</evidence>
<dbReference type="PROSITE" id="PS51257">
    <property type="entry name" value="PROKAR_LIPOPROTEIN"/>
    <property type="match status" value="1"/>
</dbReference>
<dbReference type="AlphaFoldDB" id="A0A518JPG4"/>
<sequence precursor="true">MKQHFFSLLLILPSCACTVAGCSAQVAPGDPEMPRKTSYTSAEIEALKADGVSDHELRSMGIKVRK</sequence>
<proteinExistence type="predicted"/>
<keyword evidence="1" id="KW-0732">Signal</keyword>
<keyword evidence="2" id="KW-0808">Transferase</keyword>
<dbReference type="KEGG" id="rcf:Poly24_11180"/>
<protein>
    <submittedName>
        <fullName evidence="2">MraY-like glycosyltransferase</fullName>
    </submittedName>
</protein>
<organism evidence="2 3">
    <name type="scientific">Rosistilla carotiformis</name>
    <dbReference type="NCBI Taxonomy" id="2528017"/>
    <lineage>
        <taxon>Bacteria</taxon>
        <taxon>Pseudomonadati</taxon>
        <taxon>Planctomycetota</taxon>
        <taxon>Planctomycetia</taxon>
        <taxon>Pirellulales</taxon>
        <taxon>Pirellulaceae</taxon>
        <taxon>Rosistilla</taxon>
    </lineage>
</organism>
<dbReference type="EMBL" id="CP036348">
    <property type="protein sequence ID" value="QDV67423.1"/>
    <property type="molecule type" value="Genomic_DNA"/>
</dbReference>
<gene>
    <name evidence="2" type="ORF">Poly24_11180</name>
</gene>
<evidence type="ECO:0000313" key="3">
    <source>
        <dbReference type="Proteomes" id="UP000315082"/>
    </source>
</evidence>